<dbReference type="GeneTree" id="ENSGT01030000236029"/>
<dbReference type="PANTHER" id="PTHR10185">
    <property type="entry name" value="PHOSPHOLIPASE D - RELATED"/>
    <property type="match status" value="1"/>
</dbReference>
<dbReference type="OMA" id="AYITSNW"/>
<proteinExistence type="predicted"/>
<feature type="region of interest" description="Disordered" evidence="1">
    <location>
        <begin position="55"/>
        <end position="76"/>
    </location>
</feature>
<keyword evidence="3" id="KW-1185">Reference proteome</keyword>
<dbReference type="InParanoid" id="A0A5F8H2C5"/>
<protein>
    <recommendedName>
        <fullName evidence="4">PLD phosphodiesterase domain-containing protein</fullName>
    </recommendedName>
</protein>
<reference evidence="2 3" key="1">
    <citation type="journal article" date="2007" name="Nature">
        <title>Genome of the marsupial Monodelphis domestica reveals innovation in non-coding sequences.</title>
        <authorList>
            <person name="Mikkelsen T.S."/>
            <person name="Wakefield M.J."/>
            <person name="Aken B."/>
            <person name="Amemiya C.T."/>
            <person name="Chang J.L."/>
            <person name="Duke S."/>
            <person name="Garber M."/>
            <person name="Gentles A.J."/>
            <person name="Goodstadt L."/>
            <person name="Heger A."/>
            <person name="Jurka J."/>
            <person name="Kamal M."/>
            <person name="Mauceli E."/>
            <person name="Searle S.M."/>
            <person name="Sharpe T."/>
            <person name="Baker M.L."/>
            <person name="Batzer M.A."/>
            <person name="Benos P.V."/>
            <person name="Belov K."/>
            <person name="Clamp M."/>
            <person name="Cook A."/>
            <person name="Cuff J."/>
            <person name="Das R."/>
            <person name="Davidow L."/>
            <person name="Deakin J.E."/>
            <person name="Fazzari M.J."/>
            <person name="Glass J.L."/>
            <person name="Grabherr M."/>
            <person name="Greally J.M."/>
            <person name="Gu W."/>
            <person name="Hore T.A."/>
            <person name="Huttley G.A."/>
            <person name="Kleber M."/>
            <person name="Jirtle R.L."/>
            <person name="Koina E."/>
            <person name="Lee J.T."/>
            <person name="Mahony S."/>
            <person name="Marra M.A."/>
            <person name="Miller R.D."/>
            <person name="Nicholls R.D."/>
            <person name="Oda M."/>
            <person name="Papenfuss A.T."/>
            <person name="Parra Z.E."/>
            <person name="Pollock D.D."/>
            <person name="Ray D.A."/>
            <person name="Schein J.E."/>
            <person name="Speed T.P."/>
            <person name="Thompson K."/>
            <person name="VandeBerg J.L."/>
            <person name="Wade C.M."/>
            <person name="Walker J.A."/>
            <person name="Waters P.D."/>
            <person name="Webber C."/>
            <person name="Weidman J.R."/>
            <person name="Xie X."/>
            <person name="Zody M.C."/>
            <person name="Baldwin J."/>
            <person name="Abdouelleil A."/>
            <person name="Abdulkadir J."/>
            <person name="Abebe A."/>
            <person name="Abera B."/>
            <person name="Abreu J."/>
            <person name="Acer S.C."/>
            <person name="Aftuck L."/>
            <person name="Alexander A."/>
            <person name="An P."/>
            <person name="Anderson E."/>
            <person name="Anderson S."/>
            <person name="Arachi H."/>
            <person name="Azer M."/>
            <person name="Bachantsang P."/>
            <person name="Barry A."/>
            <person name="Bayul T."/>
            <person name="Berlin A."/>
            <person name="Bessette D."/>
            <person name="Bloom T."/>
            <person name="Bloom T."/>
            <person name="Boguslavskiy L."/>
            <person name="Bonnet C."/>
            <person name="Boukhgalter B."/>
            <person name="Bourzgui I."/>
            <person name="Brown A."/>
            <person name="Cahill P."/>
            <person name="Channer S."/>
            <person name="Cheshatsang Y."/>
            <person name="Chuda L."/>
            <person name="Citroen M."/>
            <person name="Collymore A."/>
            <person name="Cooke P."/>
            <person name="Costello M."/>
            <person name="D'Aco K."/>
            <person name="Daza R."/>
            <person name="De Haan G."/>
            <person name="DeGray S."/>
            <person name="DeMaso C."/>
            <person name="Dhargay N."/>
            <person name="Dooley K."/>
            <person name="Dooley E."/>
            <person name="Doricent M."/>
            <person name="Dorje P."/>
            <person name="Dorjee K."/>
            <person name="Dupes A."/>
            <person name="Elong R."/>
            <person name="Falk J."/>
            <person name="Farina A."/>
            <person name="Faro S."/>
            <person name="Ferguson D."/>
            <person name="Fisher S."/>
            <person name="Foley C.D."/>
            <person name="Franke A."/>
            <person name="Friedrich D."/>
            <person name="Gadbois L."/>
            <person name="Gearin G."/>
            <person name="Gearin C.R."/>
            <person name="Giannoukos G."/>
            <person name="Goode T."/>
            <person name="Graham J."/>
            <person name="Grandbois E."/>
            <person name="Grewal S."/>
            <person name="Gyaltsen K."/>
            <person name="Hafez N."/>
            <person name="Hagos B."/>
            <person name="Hall J."/>
            <person name="Henson C."/>
            <person name="Hollinger A."/>
            <person name="Honan T."/>
            <person name="Huard M.D."/>
            <person name="Hughes L."/>
            <person name="Hurhula B."/>
            <person name="Husby M.E."/>
            <person name="Kamat A."/>
            <person name="Kanga B."/>
            <person name="Kashin S."/>
            <person name="Khazanovich D."/>
            <person name="Kisner P."/>
            <person name="Lance K."/>
            <person name="Lara M."/>
            <person name="Lee W."/>
            <person name="Lennon N."/>
            <person name="Letendre F."/>
            <person name="LeVine R."/>
            <person name="Lipovsky A."/>
            <person name="Liu X."/>
            <person name="Liu J."/>
            <person name="Liu S."/>
            <person name="Lokyitsang T."/>
            <person name="Lokyitsang Y."/>
            <person name="Lubonja R."/>
            <person name="Lui A."/>
            <person name="MacDonald P."/>
            <person name="Magnisalis V."/>
            <person name="Maru K."/>
            <person name="Matthews C."/>
            <person name="McCusker W."/>
            <person name="McDonough S."/>
            <person name="Mehta T."/>
            <person name="Meldrim J."/>
            <person name="Meneus L."/>
            <person name="Mihai O."/>
            <person name="Mihalev A."/>
            <person name="Mihova T."/>
            <person name="Mittelman R."/>
            <person name="Mlenga V."/>
            <person name="Montmayeur A."/>
            <person name="Mulrain L."/>
            <person name="Navidi A."/>
            <person name="Naylor J."/>
            <person name="Negash T."/>
            <person name="Nguyen T."/>
            <person name="Nguyen N."/>
            <person name="Nicol R."/>
            <person name="Norbu C."/>
            <person name="Norbu N."/>
            <person name="Novod N."/>
            <person name="O'Neill B."/>
            <person name="Osman S."/>
            <person name="Markiewicz E."/>
            <person name="Oyono O.L."/>
            <person name="Patti C."/>
            <person name="Phunkhang P."/>
            <person name="Pierre F."/>
            <person name="Priest M."/>
            <person name="Raghuraman S."/>
            <person name="Rege F."/>
            <person name="Reyes R."/>
            <person name="Rise C."/>
            <person name="Rogov P."/>
            <person name="Ross K."/>
            <person name="Ryan E."/>
            <person name="Settipalli S."/>
            <person name="Shea T."/>
            <person name="Sherpa N."/>
            <person name="Shi L."/>
            <person name="Shih D."/>
            <person name="Sparrow T."/>
            <person name="Spaulding J."/>
            <person name="Stalker J."/>
            <person name="Stange-Thomann N."/>
            <person name="Stavropoulos S."/>
            <person name="Stone C."/>
            <person name="Strader C."/>
            <person name="Tesfaye S."/>
            <person name="Thomson T."/>
            <person name="Thoulutsang Y."/>
            <person name="Thoulutsang D."/>
            <person name="Topham K."/>
            <person name="Topping I."/>
            <person name="Tsamla T."/>
            <person name="Vassiliev H."/>
            <person name="Vo A."/>
            <person name="Wangchuk T."/>
            <person name="Wangdi T."/>
            <person name="Weiand M."/>
            <person name="Wilkinson J."/>
            <person name="Wilson A."/>
            <person name="Yadav S."/>
            <person name="Young G."/>
            <person name="Yu Q."/>
            <person name="Zembek L."/>
            <person name="Zhong D."/>
            <person name="Zimmer A."/>
            <person name="Zwirko Z."/>
            <person name="Jaffe D.B."/>
            <person name="Alvarez P."/>
            <person name="Brockman W."/>
            <person name="Butler J."/>
            <person name="Chin C."/>
            <person name="Gnerre S."/>
            <person name="MacCallum I."/>
            <person name="Graves J.A."/>
            <person name="Ponting C.P."/>
            <person name="Breen M."/>
            <person name="Samollow P.B."/>
            <person name="Lander E.S."/>
            <person name="Lindblad-Toh K."/>
        </authorList>
    </citation>
    <scope>NUCLEOTIDE SEQUENCE [LARGE SCALE GENOMIC DNA]</scope>
</reference>
<reference evidence="2" key="3">
    <citation type="submission" date="2025-09" db="UniProtKB">
        <authorList>
            <consortium name="Ensembl"/>
        </authorList>
    </citation>
    <scope>IDENTIFICATION</scope>
</reference>
<evidence type="ECO:0000313" key="3">
    <source>
        <dbReference type="Proteomes" id="UP000002280"/>
    </source>
</evidence>
<dbReference type="Proteomes" id="UP000002280">
    <property type="component" value="Chromosome 5"/>
</dbReference>
<organism evidence="2 3">
    <name type="scientific">Monodelphis domestica</name>
    <name type="common">Gray short-tailed opossum</name>
    <dbReference type="NCBI Taxonomy" id="13616"/>
    <lineage>
        <taxon>Eukaryota</taxon>
        <taxon>Metazoa</taxon>
        <taxon>Chordata</taxon>
        <taxon>Craniata</taxon>
        <taxon>Vertebrata</taxon>
        <taxon>Euteleostomi</taxon>
        <taxon>Mammalia</taxon>
        <taxon>Metatheria</taxon>
        <taxon>Didelphimorphia</taxon>
        <taxon>Didelphidae</taxon>
        <taxon>Monodelphis</taxon>
    </lineage>
</organism>
<reference evidence="2" key="2">
    <citation type="submission" date="2025-08" db="UniProtKB">
        <authorList>
            <consortium name="Ensembl"/>
        </authorList>
    </citation>
    <scope>IDENTIFICATION</scope>
</reference>
<dbReference type="Bgee" id="ENSMODG00000045532">
    <property type="expression patterns" value="Expressed in lung and 13 other cell types or tissues"/>
</dbReference>
<dbReference type="PANTHER" id="PTHR10185:SF17">
    <property type="entry name" value="GM01519P-RELATED"/>
    <property type="match status" value="1"/>
</dbReference>
<sequence length="76" mass="8468">MVTDKAAYIGTSNWSHDYFLRTTGVGLVILRPQGAEMLPVQQELRAIFERDWSSPYEGGDDGRNPGADCSQWMGMS</sequence>
<accession>A0A5F8H2C5</accession>
<dbReference type="Gene3D" id="3.30.870.10">
    <property type="entry name" value="Endonuclease Chain A"/>
    <property type="match status" value="1"/>
</dbReference>
<evidence type="ECO:0008006" key="4">
    <source>
        <dbReference type="Google" id="ProtNLM"/>
    </source>
</evidence>
<dbReference type="InterPro" id="IPR050874">
    <property type="entry name" value="Diverse_PLD-related"/>
</dbReference>
<dbReference type="AlphaFoldDB" id="A0A5F8H2C5"/>
<dbReference type="SUPFAM" id="SSF56024">
    <property type="entry name" value="Phospholipase D/nuclease"/>
    <property type="match status" value="1"/>
</dbReference>
<name>A0A5F8H2C5_MONDO</name>
<evidence type="ECO:0000256" key="1">
    <source>
        <dbReference type="SAM" id="MobiDB-lite"/>
    </source>
</evidence>
<dbReference type="Ensembl" id="ENSMODT00000061043.1">
    <property type="protein sequence ID" value="ENSMODP00000053724.1"/>
    <property type="gene ID" value="ENSMODG00000045532.1"/>
</dbReference>
<evidence type="ECO:0000313" key="2">
    <source>
        <dbReference type="Ensembl" id="ENSMODP00000053724.1"/>
    </source>
</evidence>